<organism evidence="1 2">
    <name type="scientific">Kribbella solani</name>
    <dbReference type="NCBI Taxonomy" id="236067"/>
    <lineage>
        <taxon>Bacteria</taxon>
        <taxon>Bacillati</taxon>
        <taxon>Actinomycetota</taxon>
        <taxon>Actinomycetes</taxon>
        <taxon>Propionibacteriales</taxon>
        <taxon>Kribbellaceae</taxon>
        <taxon>Kribbella</taxon>
    </lineage>
</organism>
<dbReference type="Gene3D" id="1.20.5.2950">
    <property type="match status" value="1"/>
</dbReference>
<name>A0A841DSZ1_9ACTN</name>
<evidence type="ECO:0000313" key="1">
    <source>
        <dbReference type="EMBL" id="MBB5978478.1"/>
    </source>
</evidence>
<dbReference type="AlphaFoldDB" id="A0A841DSZ1"/>
<protein>
    <submittedName>
        <fullName evidence="1">Vacuolar-type H+-ATPase subunit H</fullName>
    </submittedName>
</protein>
<sequence>MSTMLDRLWRFRPVGAPGGAGPVGVPEDARSGVPAELAGVFVALDATIAECDEVRAHAGHEAAGMVAAARTDAAALVAAARTQAVGERAEIAAAIQARGDAEVARTRATATEDTGDLRQAGSQRMDDFVALVLDRLRADVQGLVR</sequence>
<dbReference type="RefSeq" id="WP_184832882.1">
    <property type="nucleotide sequence ID" value="NZ_BAAAVN010000004.1"/>
</dbReference>
<gene>
    <name evidence="1" type="ORF">HDA44_001819</name>
</gene>
<accession>A0A841DSZ1</accession>
<evidence type="ECO:0000313" key="2">
    <source>
        <dbReference type="Proteomes" id="UP000558997"/>
    </source>
</evidence>
<comment type="caution">
    <text evidence="1">The sequence shown here is derived from an EMBL/GenBank/DDBJ whole genome shotgun (WGS) entry which is preliminary data.</text>
</comment>
<proteinExistence type="predicted"/>
<keyword evidence="2" id="KW-1185">Reference proteome</keyword>
<dbReference type="EMBL" id="JACHNF010000001">
    <property type="protein sequence ID" value="MBB5978478.1"/>
    <property type="molecule type" value="Genomic_DNA"/>
</dbReference>
<dbReference type="Proteomes" id="UP000558997">
    <property type="component" value="Unassembled WGS sequence"/>
</dbReference>
<reference evidence="1 2" key="1">
    <citation type="submission" date="2020-08" db="EMBL/GenBank/DDBJ databases">
        <title>Sequencing the genomes of 1000 actinobacteria strains.</title>
        <authorList>
            <person name="Klenk H.-P."/>
        </authorList>
    </citation>
    <scope>NUCLEOTIDE SEQUENCE [LARGE SCALE GENOMIC DNA]</scope>
    <source>
        <strain evidence="1 2">DSM 17294</strain>
    </source>
</reference>